<comment type="caution">
    <text evidence="2">The sequence shown here is derived from an EMBL/GenBank/DDBJ whole genome shotgun (WGS) entry which is preliminary data.</text>
</comment>
<sequence length="213" mass="25449">MGKETLNSGTVIQVTLNHNLGYTFVKVINMCDFSEYDLSTTFHLIIYSYNYIVQKEEDYREEDFLKAEPLAGPLFVDDILWAIRNKKYKIKGEISLREYEKKLPSFRGFSAMVFKDHYYEDEATHWDYFENGTPFKWIVATYDQVKHLEDNTALDYEAIEMRLSMEFLYRSGKNIKDYYKLEDWEELSLYNNMIYKTPFNEVPDELKGLVKKI</sequence>
<evidence type="ECO:0000313" key="6">
    <source>
        <dbReference type="Proteomes" id="UP000321579"/>
    </source>
</evidence>
<reference evidence="1 6" key="4">
    <citation type="submission" date="2019-07" db="EMBL/GenBank/DDBJ databases">
        <title>Whole genome shotgun sequence of Flavobacterium glycines NBRC 105008.</title>
        <authorList>
            <person name="Hosoyama A."/>
            <person name="Uohara A."/>
            <person name="Ohji S."/>
            <person name="Ichikawa N."/>
        </authorList>
    </citation>
    <scope>NUCLEOTIDE SEQUENCE [LARGE SCALE GENOMIC DNA]</scope>
    <source>
        <strain evidence="1 6">NBRC 105008</strain>
    </source>
</reference>
<evidence type="ECO:0000313" key="1">
    <source>
        <dbReference type="EMBL" id="GEL11879.1"/>
    </source>
</evidence>
<dbReference type="RefSeq" id="WP_066329510.1">
    <property type="nucleotide sequence ID" value="NZ_BJVF01000007.1"/>
</dbReference>
<dbReference type="Proteomes" id="UP000321579">
    <property type="component" value="Unassembled WGS sequence"/>
</dbReference>
<dbReference type="OrthoDB" id="1345286at2"/>
<organism evidence="2 4">
    <name type="scientific">Flavobacterium glycines</name>
    <dbReference type="NCBI Taxonomy" id="551990"/>
    <lineage>
        <taxon>Bacteria</taxon>
        <taxon>Pseudomonadati</taxon>
        <taxon>Bacteroidota</taxon>
        <taxon>Flavobacteriia</taxon>
        <taxon>Flavobacteriales</taxon>
        <taxon>Flavobacteriaceae</taxon>
        <taxon>Flavobacterium</taxon>
    </lineage>
</organism>
<accession>A0A1B9DHN0</accession>
<keyword evidence="5" id="KW-1185">Reference proteome</keyword>
<dbReference type="EMBL" id="BJVF01000007">
    <property type="protein sequence ID" value="GEL11879.1"/>
    <property type="molecule type" value="Genomic_DNA"/>
</dbReference>
<evidence type="ECO:0000313" key="3">
    <source>
        <dbReference type="EMBL" id="SDJ58339.1"/>
    </source>
</evidence>
<dbReference type="EMBL" id="LVEO01000026">
    <property type="protein sequence ID" value="OCB69185.1"/>
    <property type="molecule type" value="Genomic_DNA"/>
</dbReference>
<evidence type="ECO:0000313" key="4">
    <source>
        <dbReference type="Proteomes" id="UP000093226"/>
    </source>
</evidence>
<name>A0A1B9DHN0_9FLAO</name>
<dbReference type="AlphaFoldDB" id="A0A1B9DHN0"/>
<gene>
    <name evidence="2" type="ORF">FBGL_14265</name>
    <name evidence="1" type="ORF">FGL01_26180</name>
    <name evidence="3" type="ORF">SAMN05192550_2399</name>
</gene>
<dbReference type="Proteomes" id="UP000182367">
    <property type="component" value="Unassembled WGS sequence"/>
</dbReference>
<reference evidence="3 5" key="3">
    <citation type="submission" date="2016-10" db="EMBL/GenBank/DDBJ databases">
        <authorList>
            <person name="Varghese N."/>
            <person name="Submissions S."/>
        </authorList>
    </citation>
    <scope>NUCLEOTIDE SEQUENCE [LARGE SCALE GENOMIC DNA]</scope>
    <source>
        <strain evidence="3 5">Gm-149</strain>
    </source>
</reference>
<evidence type="ECO:0000313" key="2">
    <source>
        <dbReference type="EMBL" id="OCB69185.1"/>
    </source>
</evidence>
<reference evidence="2" key="2">
    <citation type="submission" date="2016-03" db="EMBL/GenBank/DDBJ databases">
        <authorList>
            <person name="Ploux O."/>
        </authorList>
    </citation>
    <scope>NUCLEOTIDE SEQUENCE</scope>
    <source>
        <strain evidence="2">NBRC 105008</strain>
    </source>
</reference>
<dbReference type="STRING" id="551990.SAMN05192550_2399"/>
<protein>
    <submittedName>
        <fullName evidence="3">Immunity protein 26</fullName>
    </submittedName>
</protein>
<dbReference type="EMBL" id="FNEO01000004">
    <property type="protein sequence ID" value="SDJ58339.1"/>
    <property type="molecule type" value="Genomic_DNA"/>
</dbReference>
<proteinExistence type="predicted"/>
<evidence type="ECO:0000313" key="5">
    <source>
        <dbReference type="Proteomes" id="UP000182367"/>
    </source>
</evidence>
<dbReference type="Proteomes" id="UP000093226">
    <property type="component" value="Unassembled WGS sequence"/>
</dbReference>
<reference evidence="4" key="1">
    <citation type="submission" date="2016-03" db="EMBL/GenBank/DDBJ databases">
        <title>Draft genome sequence of Paenibacillus glacialis DSM 22343.</title>
        <authorList>
            <person name="Shin S.-K."/>
            <person name="Yi H."/>
        </authorList>
    </citation>
    <scope>NUCLEOTIDE SEQUENCE [LARGE SCALE GENOMIC DNA]</scope>
    <source>
        <strain evidence="4">NBRC 105008</strain>
    </source>
</reference>